<dbReference type="EMBL" id="JABEZU010000002">
    <property type="protein sequence ID" value="NOV97528.1"/>
    <property type="molecule type" value="Genomic_DNA"/>
</dbReference>
<proteinExistence type="predicted"/>
<sequence>MPAPAAPSPDTGPVHPRGPVPRMLVAVLGIVGLEALAMIVFAGAVLVELVGGGSTSLGVSVFIVLFFLGLAWLLLGCGLAVRRGRRRGRTPLAGWQVFQGIIGLSLLTAGTSAAVVGGLALVLLAAVALCGLMTRSVVEHTAA</sequence>
<reference evidence="2 3" key="1">
    <citation type="submission" date="2020-05" db="EMBL/GenBank/DDBJ databases">
        <title>Genomic Encyclopedia of Type Strains, Phase III (KMG-III): the genomes of soil and plant-associated and newly described type strains.</title>
        <authorList>
            <person name="Whitman W."/>
        </authorList>
    </citation>
    <scope>NUCLEOTIDE SEQUENCE [LARGE SCALE GENOMIC DNA]</scope>
    <source>
        <strain evidence="2 3">KCTC 19046</strain>
    </source>
</reference>
<protein>
    <submittedName>
        <fullName evidence="2">Uncharacterized membrane protein YhaH (DUF805 family)</fullName>
    </submittedName>
</protein>
<name>A0ABX2A7G8_9MICO</name>
<keyword evidence="1" id="KW-1133">Transmembrane helix</keyword>
<keyword evidence="1" id="KW-0472">Membrane</keyword>
<feature type="transmembrane region" description="Helical" evidence="1">
    <location>
        <begin position="24"/>
        <end position="47"/>
    </location>
</feature>
<accession>A0ABX2A7G8</accession>
<organism evidence="2 3">
    <name type="scientific">Isoptericola halotolerans</name>
    <dbReference type="NCBI Taxonomy" id="300560"/>
    <lineage>
        <taxon>Bacteria</taxon>
        <taxon>Bacillati</taxon>
        <taxon>Actinomycetota</taxon>
        <taxon>Actinomycetes</taxon>
        <taxon>Micrococcales</taxon>
        <taxon>Promicromonosporaceae</taxon>
        <taxon>Isoptericola</taxon>
    </lineage>
</organism>
<gene>
    <name evidence="2" type="ORF">HDG69_002103</name>
</gene>
<dbReference type="RefSeq" id="WP_171783725.1">
    <property type="nucleotide sequence ID" value="NZ_BAAAML010000007.1"/>
</dbReference>
<keyword evidence="3" id="KW-1185">Reference proteome</keyword>
<evidence type="ECO:0000313" key="2">
    <source>
        <dbReference type="EMBL" id="NOV97528.1"/>
    </source>
</evidence>
<feature type="transmembrane region" description="Helical" evidence="1">
    <location>
        <begin position="119"/>
        <end position="138"/>
    </location>
</feature>
<evidence type="ECO:0000256" key="1">
    <source>
        <dbReference type="SAM" id="Phobius"/>
    </source>
</evidence>
<evidence type="ECO:0000313" key="3">
    <source>
        <dbReference type="Proteomes" id="UP000757540"/>
    </source>
</evidence>
<comment type="caution">
    <text evidence="2">The sequence shown here is derived from an EMBL/GenBank/DDBJ whole genome shotgun (WGS) entry which is preliminary data.</text>
</comment>
<keyword evidence="1" id="KW-0812">Transmembrane</keyword>
<feature type="transmembrane region" description="Helical" evidence="1">
    <location>
        <begin position="59"/>
        <end position="81"/>
    </location>
</feature>
<feature type="transmembrane region" description="Helical" evidence="1">
    <location>
        <begin position="93"/>
        <end position="113"/>
    </location>
</feature>
<dbReference type="Proteomes" id="UP000757540">
    <property type="component" value="Unassembled WGS sequence"/>
</dbReference>